<gene>
    <name evidence="2" type="ORF">SAMN05216223_12393</name>
</gene>
<dbReference type="Proteomes" id="UP000236754">
    <property type="component" value="Unassembled WGS sequence"/>
</dbReference>
<keyword evidence="3" id="KW-1185">Reference proteome</keyword>
<evidence type="ECO:0000313" key="3">
    <source>
        <dbReference type="Proteomes" id="UP000236754"/>
    </source>
</evidence>
<dbReference type="GO" id="GO:0006950">
    <property type="term" value="P:response to stress"/>
    <property type="evidence" value="ECO:0007669"/>
    <property type="project" value="TreeGrafter"/>
</dbReference>
<feature type="domain" description="HTH marR-type" evidence="1">
    <location>
        <begin position="1"/>
        <end position="137"/>
    </location>
</feature>
<dbReference type="OrthoDB" id="3778086at2"/>
<dbReference type="GO" id="GO:0003677">
    <property type="term" value="F:DNA binding"/>
    <property type="evidence" value="ECO:0007669"/>
    <property type="project" value="UniProtKB-KW"/>
</dbReference>
<sequence length="147" mass="16477">MAEKAQYEELKSQLSAVGSVTRWLMRGLPVGLSRSSAAVLEVLHRHGDLRVGELTELLGVDASAASRYVTQAVARGWIERSLDPTDRRSRILSLTPAGRDQLDEMSERLTHVLAERLRDWSDEDVTGLTDLMARLRSSFDDQRTGVW</sequence>
<proteinExistence type="predicted"/>
<dbReference type="GO" id="GO:0003700">
    <property type="term" value="F:DNA-binding transcription factor activity"/>
    <property type="evidence" value="ECO:0007669"/>
    <property type="project" value="InterPro"/>
</dbReference>
<dbReference type="InterPro" id="IPR000835">
    <property type="entry name" value="HTH_MarR-typ"/>
</dbReference>
<organism evidence="2 3">
    <name type="scientific">Actinacidiphila yanglinensis</name>
    <dbReference type="NCBI Taxonomy" id="310779"/>
    <lineage>
        <taxon>Bacteria</taxon>
        <taxon>Bacillati</taxon>
        <taxon>Actinomycetota</taxon>
        <taxon>Actinomycetes</taxon>
        <taxon>Kitasatosporales</taxon>
        <taxon>Streptomycetaceae</taxon>
        <taxon>Actinacidiphila</taxon>
    </lineage>
</organism>
<dbReference type="PANTHER" id="PTHR33164">
    <property type="entry name" value="TRANSCRIPTIONAL REGULATOR, MARR FAMILY"/>
    <property type="match status" value="1"/>
</dbReference>
<reference evidence="2 3" key="1">
    <citation type="submission" date="2016-10" db="EMBL/GenBank/DDBJ databases">
        <authorList>
            <person name="de Groot N.N."/>
        </authorList>
    </citation>
    <scope>NUCLEOTIDE SEQUENCE [LARGE SCALE GENOMIC DNA]</scope>
    <source>
        <strain evidence="2 3">CGMCC 4.2023</strain>
    </source>
</reference>
<dbReference type="Gene3D" id="1.10.10.10">
    <property type="entry name" value="Winged helix-like DNA-binding domain superfamily/Winged helix DNA-binding domain"/>
    <property type="match status" value="1"/>
</dbReference>
<evidence type="ECO:0000313" key="2">
    <source>
        <dbReference type="EMBL" id="SEG91358.1"/>
    </source>
</evidence>
<evidence type="ECO:0000259" key="1">
    <source>
        <dbReference type="PROSITE" id="PS50995"/>
    </source>
</evidence>
<dbReference type="InterPro" id="IPR036390">
    <property type="entry name" value="WH_DNA-bd_sf"/>
</dbReference>
<dbReference type="EMBL" id="FNVU01000023">
    <property type="protein sequence ID" value="SEG91358.1"/>
    <property type="molecule type" value="Genomic_DNA"/>
</dbReference>
<dbReference type="AlphaFoldDB" id="A0A1H6E162"/>
<name>A0A1H6E162_9ACTN</name>
<dbReference type="PANTHER" id="PTHR33164:SF57">
    <property type="entry name" value="MARR-FAMILY TRANSCRIPTIONAL REGULATOR"/>
    <property type="match status" value="1"/>
</dbReference>
<dbReference type="RefSeq" id="WP_103890092.1">
    <property type="nucleotide sequence ID" value="NZ_FNVU01000023.1"/>
</dbReference>
<dbReference type="SMART" id="SM00347">
    <property type="entry name" value="HTH_MARR"/>
    <property type="match status" value="1"/>
</dbReference>
<accession>A0A1H6E162</accession>
<dbReference type="SUPFAM" id="SSF46785">
    <property type="entry name" value="Winged helix' DNA-binding domain"/>
    <property type="match status" value="1"/>
</dbReference>
<dbReference type="InterPro" id="IPR036388">
    <property type="entry name" value="WH-like_DNA-bd_sf"/>
</dbReference>
<dbReference type="Pfam" id="PF12802">
    <property type="entry name" value="MarR_2"/>
    <property type="match status" value="1"/>
</dbReference>
<keyword evidence="2" id="KW-0238">DNA-binding</keyword>
<dbReference type="InterPro" id="IPR039422">
    <property type="entry name" value="MarR/SlyA-like"/>
</dbReference>
<dbReference type="PROSITE" id="PS50995">
    <property type="entry name" value="HTH_MARR_2"/>
    <property type="match status" value="1"/>
</dbReference>
<protein>
    <submittedName>
        <fullName evidence="2">DNA-binding transcriptional regulator, MarR family</fullName>
    </submittedName>
</protein>
<dbReference type="PRINTS" id="PR00598">
    <property type="entry name" value="HTHMARR"/>
</dbReference>